<dbReference type="PANTHER" id="PTHR44591:SF23">
    <property type="entry name" value="CHEY SUBFAMILY"/>
    <property type="match status" value="1"/>
</dbReference>
<dbReference type="SUPFAM" id="SSF46955">
    <property type="entry name" value="Putative DNA-binding domain"/>
    <property type="match status" value="1"/>
</dbReference>
<name>A0ABT9HWV5_9GAMM</name>
<dbReference type="RefSeq" id="WP_305974665.1">
    <property type="nucleotide sequence ID" value="NZ_JAPJDZ010000011.1"/>
</dbReference>
<protein>
    <submittedName>
        <fullName evidence="4">Response regulator</fullName>
    </submittedName>
</protein>
<dbReference type="InterPro" id="IPR001789">
    <property type="entry name" value="Sig_transdc_resp-reg_receiver"/>
</dbReference>
<dbReference type="Pfam" id="PF00072">
    <property type="entry name" value="Response_reg"/>
    <property type="match status" value="1"/>
</dbReference>
<evidence type="ECO:0000256" key="1">
    <source>
        <dbReference type="ARBA" id="ARBA00022553"/>
    </source>
</evidence>
<dbReference type="PANTHER" id="PTHR44591">
    <property type="entry name" value="STRESS RESPONSE REGULATOR PROTEIN 1"/>
    <property type="match status" value="1"/>
</dbReference>
<accession>A0ABT9HWV5</accession>
<dbReference type="InterPro" id="IPR050595">
    <property type="entry name" value="Bact_response_regulator"/>
</dbReference>
<dbReference type="SUPFAM" id="SSF52172">
    <property type="entry name" value="CheY-like"/>
    <property type="match status" value="1"/>
</dbReference>
<evidence type="ECO:0000259" key="3">
    <source>
        <dbReference type="PROSITE" id="PS50110"/>
    </source>
</evidence>
<dbReference type="InterPro" id="IPR009061">
    <property type="entry name" value="DNA-bd_dom_put_sf"/>
</dbReference>
<dbReference type="Pfam" id="PF12728">
    <property type="entry name" value="HTH_17"/>
    <property type="match status" value="1"/>
</dbReference>
<evidence type="ECO:0000313" key="5">
    <source>
        <dbReference type="Proteomes" id="UP001231109"/>
    </source>
</evidence>
<keyword evidence="1 2" id="KW-0597">Phosphoprotein</keyword>
<proteinExistence type="predicted"/>
<feature type="modified residue" description="4-aspartylphosphate" evidence="2">
    <location>
        <position position="127"/>
    </location>
</feature>
<sequence length="194" mass="21653">MKTLRPGEIAQYCDVHQRTVSRWIAQGQLKGHKLPGRGNYRVLLNDFILFLQQQNMPISDDFIKANREEADQEISTKRILIIDDEPEIRNAIKRVLLPCGHDIILAADGFQAGVKILSTKPDLVTLDLSMPGLDGYEVLQFIRQQPETTNIKIVVISGLSDVGLTKALSLGADVALSKPFDNTHLRDVVNKLLT</sequence>
<gene>
    <name evidence="4" type="ORF">ORJ04_06565</name>
</gene>
<dbReference type="SMART" id="SM00448">
    <property type="entry name" value="REC"/>
    <property type="match status" value="1"/>
</dbReference>
<dbReference type="InterPro" id="IPR041657">
    <property type="entry name" value="HTH_17"/>
</dbReference>
<evidence type="ECO:0000313" key="4">
    <source>
        <dbReference type="EMBL" id="MDP5135609.1"/>
    </source>
</evidence>
<organism evidence="4 5">
    <name type="scientific">Rheinheimera baltica</name>
    <dbReference type="NCBI Taxonomy" id="67576"/>
    <lineage>
        <taxon>Bacteria</taxon>
        <taxon>Pseudomonadati</taxon>
        <taxon>Pseudomonadota</taxon>
        <taxon>Gammaproteobacteria</taxon>
        <taxon>Chromatiales</taxon>
        <taxon>Chromatiaceae</taxon>
        <taxon>Rheinheimera</taxon>
    </lineage>
</organism>
<dbReference type="Gene3D" id="3.40.50.2300">
    <property type="match status" value="1"/>
</dbReference>
<dbReference type="PROSITE" id="PS50110">
    <property type="entry name" value="RESPONSE_REGULATORY"/>
    <property type="match status" value="1"/>
</dbReference>
<reference evidence="4 5" key="1">
    <citation type="submission" date="2022-11" db="EMBL/GenBank/DDBJ databases">
        <title>Viruses from the air-sea interface of a natural surface slick.</title>
        <authorList>
            <person name="Rahlff J."/>
            <person name="Holmfeldt K."/>
        </authorList>
    </citation>
    <scope>NUCLEOTIDE SEQUENCE [LARGE SCALE GENOMIC DNA]</scope>
    <source>
        <strain evidence="4 5">SMS4</strain>
    </source>
</reference>
<dbReference type="Proteomes" id="UP001231109">
    <property type="component" value="Unassembled WGS sequence"/>
</dbReference>
<dbReference type="EMBL" id="JAPJDZ010000011">
    <property type="protein sequence ID" value="MDP5135609.1"/>
    <property type="molecule type" value="Genomic_DNA"/>
</dbReference>
<keyword evidence="5" id="KW-1185">Reference proteome</keyword>
<feature type="domain" description="Response regulatory" evidence="3">
    <location>
        <begin position="78"/>
        <end position="193"/>
    </location>
</feature>
<evidence type="ECO:0000256" key="2">
    <source>
        <dbReference type="PROSITE-ProRule" id="PRU00169"/>
    </source>
</evidence>
<comment type="caution">
    <text evidence="4">The sequence shown here is derived from an EMBL/GenBank/DDBJ whole genome shotgun (WGS) entry which is preliminary data.</text>
</comment>
<dbReference type="InterPro" id="IPR011006">
    <property type="entry name" value="CheY-like_superfamily"/>
</dbReference>